<protein>
    <submittedName>
        <fullName evidence="2">SHOCT domain-containing protein</fullName>
    </submittedName>
</protein>
<keyword evidence="3" id="KW-1185">Reference proteome</keyword>
<evidence type="ECO:0000313" key="3">
    <source>
        <dbReference type="Proteomes" id="UP000515450"/>
    </source>
</evidence>
<dbReference type="Proteomes" id="UP000515450">
    <property type="component" value="Chromosome"/>
</dbReference>
<reference evidence="2 3" key="1">
    <citation type="journal article" date="2020" name="G3 (Bethesda)">
        <title>CeMbio - The Caenorhabditis elegans Microbiome Resource.</title>
        <authorList>
            <person name="Dirksen P."/>
            <person name="Assie A."/>
            <person name="Zimmermann J."/>
            <person name="Zhang F."/>
            <person name="Tietje A.M."/>
            <person name="Marsh S.A."/>
            <person name="Felix M.A."/>
            <person name="Shapira M."/>
            <person name="Kaleta C."/>
            <person name="Schulenburg H."/>
            <person name="Samuel B."/>
        </authorList>
    </citation>
    <scope>NUCLEOTIDE SEQUENCE [LARGE SCALE GENOMIC DNA]</scope>
    <source>
        <strain evidence="2 3">BIGb0170</strain>
    </source>
</reference>
<dbReference type="AlphaFoldDB" id="A0A7G5EB88"/>
<organism evidence="2 3">
    <name type="scientific">Sphingobacterium paramultivorum</name>
    <dbReference type="NCBI Taxonomy" id="2886510"/>
    <lineage>
        <taxon>Bacteria</taxon>
        <taxon>Pseudomonadati</taxon>
        <taxon>Bacteroidota</taxon>
        <taxon>Sphingobacteriia</taxon>
        <taxon>Sphingobacteriales</taxon>
        <taxon>Sphingobacteriaceae</taxon>
        <taxon>Sphingobacterium</taxon>
    </lineage>
</organism>
<dbReference type="InterPro" id="IPR018649">
    <property type="entry name" value="SHOCT"/>
</dbReference>
<dbReference type="EMBL" id="CP058555">
    <property type="protein sequence ID" value="QMV71263.1"/>
    <property type="molecule type" value="Genomic_DNA"/>
</dbReference>
<evidence type="ECO:0000259" key="1">
    <source>
        <dbReference type="Pfam" id="PF09851"/>
    </source>
</evidence>
<proteinExistence type="predicted"/>
<dbReference type="Pfam" id="PF09851">
    <property type="entry name" value="SHOCT"/>
    <property type="match status" value="1"/>
</dbReference>
<evidence type="ECO:0000313" key="2">
    <source>
        <dbReference type="EMBL" id="QMV71263.1"/>
    </source>
</evidence>
<sequence length="68" mass="8035">MQRVIEYQEAQFRQNYINQSNNRTNQIDKGNTGSNIADELTKFKQLLDNGAITQEEFDYYKSKLLRNS</sequence>
<name>A0A7G5EB88_9SPHI</name>
<gene>
    <name evidence="2" type="ORF">HS960_19375</name>
</gene>
<accession>A0A7G5EB88</accession>
<feature type="domain" description="SHOCT" evidence="1">
    <location>
        <begin position="38"/>
        <end position="58"/>
    </location>
</feature>